<feature type="compositionally biased region" description="Polar residues" evidence="1">
    <location>
        <begin position="25"/>
        <end position="36"/>
    </location>
</feature>
<comment type="caution">
    <text evidence="2">The sequence shown here is derived from an EMBL/GenBank/DDBJ whole genome shotgun (WGS) entry which is preliminary data.</text>
</comment>
<feature type="compositionally biased region" description="Basic and acidic residues" evidence="1">
    <location>
        <begin position="255"/>
        <end position="265"/>
    </location>
</feature>
<evidence type="ECO:0000313" key="3">
    <source>
        <dbReference type="Proteomes" id="UP001159363"/>
    </source>
</evidence>
<reference evidence="2 3" key="1">
    <citation type="submission" date="2023-02" db="EMBL/GenBank/DDBJ databases">
        <title>LHISI_Scaffold_Assembly.</title>
        <authorList>
            <person name="Stuart O.P."/>
            <person name="Cleave R."/>
            <person name="Magrath M.J.L."/>
            <person name="Mikheyev A.S."/>
        </authorList>
    </citation>
    <scope>NUCLEOTIDE SEQUENCE [LARGE SCALE GENOMIC DNA]</scope>
    <source>
        <strain evidence="2">Daus_M_001</strain>
        <tissue evidence="2">Leg muscle</tissue>
    </source>
</reference>
<dbReference type="EMBL" id="JARBHB010000013">
    <property type="protein sequence ID" value="KAJ8870419.1"/>
    <property type="molecule type" value="Genomic_DNA"/>
</dbReference>
<accession>A0ABQ9GG61</accession>
<organism evidence="2 3">
    <name type="scientific">Dryococelus australis</name>
    <dbReference type="NCBI Taxonomy" id="614101"/>
    <lineage>
        <taxon>Eukaryota</taxon>
        <taxon>Metazoa</taxon>
        <taxon>Ecdysozoa</taxon>
        <taxon>Arthropoda</taxon>
        <taxon>Hexapoda</taxon>
        <taxon>Insecta</taxon>
        <taxon>Pterygota</taxon>
        <taxon>Neoptera</taxon>
        <taxon>Polyneoptera</taxon>
        <taxon>Phasmatodea</taxon>
        <taxon>Verophasmatodea</taxon>
        <taxon>Anareolatae</taxon>
        <taxon>Phasmatidae</taxon>
        <taxon>Eurycanthinae</taxon>
        <taxon>Dryococelus</taxon>
    </lineage>
</organism>
<evidence type="ECO:0000256" key="1">
    <source>
        <dbReference type="SAM" id="MobiDB-lite"/>
    </source>
</evidence>
<evidence type="ECO:0000313" key="2">
    <source>
        <dbReference type="EMBL" id="KAJ8870419.1"/>
    </source>
</evidence>
<feature type="region of interest" description="Disordered" evidence="1">
    <location>
        <begin position="255"/>
        <end position="304"/>
    </location>
</feature>
<gene>
    <name evidence="2" type="ORF">PR048_029441</name>
</gene>
<dbReference type="Proteomes" id="UP001159363">
    <property type="component" value="Chromosome 12"/>
</dbReference>
<feature type="region of interest" description="Disordered" evidence="1">
    <location>
        <begin position="15"/>
        <end position="36"/>
    </location>
</feature>
<sequence length="333" mass="36241">MVFTVRSPLSFCAAPPSNPSHGPCKTSSSWPSDPTAESSVMRMYRRQQRSCCAHAKRHGEKYFCGKHLSLTIGRLLCEDSLSTRVIQGPAVAERLARSQPSKANRVQSPTGSPDFRKWESCRTMSLVGGFSRNLSSPPPLHSGAAPYSLQSPSSALNTSLLRAAQISSLTKDICLGQYQLGSSLVDDRPIMNAVKYRVVPGVVWTNRTMCRVGRRGGAEHRGSPRSFVSAPKGASERASEFCLLLRVDRSDVRGSLEAPNGERRTVALASRDATRPSHTTRSLRPVPGENCPETAASFASSPGPANTLLLRHRSTSVDFTNLAQPRFYFLGRP</sequence>
<name>A0ABQ9GG61_9NEOP</name>
<protein>
    <submittedName>
        <fullName evidence="2">Uncharacterized protein</fullName>
    </submittedName>
</protein>
<keyword evidence="3" id="KW-1185">Reference proteome</keyword>
<proteinExistence type="predicted"/>